<gene>
    <name evidence="2" type="ORF">B5P45_24790</name>
</gene>
<dbReference type="CDD" id="cd09872">
    <property type="entry name" value="PIN_Sll0205-like"/>
    <property type="match status" value="1"/>
</dbReference>
<protein>
    <submittedName>
        <fullName evidence="2">Twitching motility protein PilT</fullName>
    </submittedName>
</protein>
<accession>A0A2N9VRX9</accession>
<dbReference type="Pfam" id="PF01850">
    <property type="entry name" value="PIN"/>
    <property type="match status" value="1"/>
</dbReference>
<dbReference type="Gene3D" id="3.40.50.1010">
    <property type="entry name" value="5'-nuclease"/>
    <property type="match status" value="1"/>
</dbReference>
<name>A0A2N9VRX9_9HYPH</name>
<dbReference type="InterPro" id="IPR002716">
    <property type="entry name" value="PIN_dom"/>
</dbReference>
<keyword evidence="3" id="KW-1185">Reference proteome</keyword>
<dbReference type="PANTHER" id="PTHR36173">
    <property type="entry name" value="RIBONUCLEASE VAPC16-RELATED"/>
    <property type="match status" value="1"/>
</dbReference>
<evidence type="ECO:0000313" key="2">
    <source>
        <dbReference type="EMBL" id="PIO42247.1"/>
    </source>
</evidence>
<organism evidence="2 3">
    <name type="scientific">Phyllobacterium zundukense</name>
    <dbReference type="NCBI Taxonomy" id="1867719"/>
    <lineage>
        <taxon>Bacteria</taxon>
        <taxon>Pseudomonadati</taxon>
        <taxon>Pseudomonadota</taxon>
        <taxon>Alphaproteobacteria</taxon>
        <taxon>Hyphomicrobiales</taxon>
        <taxon>Phyllobacteriaceae</taxon>
        <taxon>Phyllobacterium</taxon>
    </lineage>
</organism>
<dbReference type="KEGG" id="pht:BLM14_14330"/>
<dbReference type="EMBL" id="MZMT01000053">
    <property type="protein sequence ID" value="PIO42247.1"/>
    <property type="molecule type" value="Genomic_DNA"/>
</dbReference>
<reference evidence="2 3" key="1">
    <citation type="journal article" date="2017" name="Int J Environ Stud">
        <title>Does the Miocene-Pliocene relict legume Oxytropis triphylla form nitrogen-fixing nodules with a combination of bacterial strains?</title>
        <authorList>
            <person name="Safronova V."/>
            <person name="Belimov A."/>
            <person name="Sazanova A."/>
            <person name="Kuznetsova I."/>
            <person name="Popova J."/>
            <person name="Andronov E."/>
            <person name="Verkhozina A."/>
            <person name="Tikhonovich I."/>
        </authorList>
    </citation>
    <scope>NUCLEOTIDE SEQUENCE [LARGE SCALE GENOMIC DNA]</scope>
    <source>
        <strain evidence="2 3">Tri-38</strain>
    </source>
</reference>
<feature type="domain" description="PIN" evidence="1">
    <location>
        <begin position="4"/>
        <end position="123"/>
    </location>
</feature>
<comment type="caution">
    <text evidence="2">The sequence shown here is derived from an EMBL/GenBank/DDBJ whole genome shotgun (WGS) entry which is preliminary data.</text>
</comment>
<evidence type="ECO:0000259" key="1">
    <source>
        <dbReference type="Pfam" id="PF01850"/>
    </source>
</evidence>
<evidence type="ECO:0000313" key="3">
    <source>
        <dbReference type="Proteomes" id="UP000232163"/>
    </source>
</evidence>
<dbReference type="InterPro" id="IPR041705">
    <property type="entry name" value="PIN_Sll0205"/>
</dbReference>
<dbReference type="Proteomes" id="UP000232163">
    <property type="component" value="Unassembled WGS sequence"/>
</dbReference>
<dbReference type="InterPro" id="IPR029060">
    <property type="entry name" value="PIN-like_dom_sf"/>
</dbReference>
<sequence length="133" mass="15014">MNSVLLDTHTWAWTLNRNPRLSTKSASIIEQADVVFVSPVSFFEIGQKVHLGKWPEMEPFLDRLINLLDEVGAQVAALTPEISLAAAMMDWEHRDPFDRMLAATAIHHDLPLVSADTTFDALANYKGWVARIW</sequence>
<dbReference type="AlphaFoldDB" id="A0A2N9VRX9"/>
<dbReference type="RefSeq" id="WP_100000048.1">
    <property type="nucleotide sequence ID" value="NZ_MZMT01000053.1"/>
</dbReference>
<dbReference type="OrthoDB" id="9798990at2"/>
<dbReference type="SUPFAM" id="SSF88723">
    <property type="entry name" value="PIN domain-like"/>
    <property type="match status" value="1"/>
</dbReference>
<proteinExistence type="predicted"/>
<dbReference type="InterPro" id="IPR052919">
    <property type="entry name" value="TA_system_RNase"/>
</dbReference>